<keyword evidence="9" id="KW-0133">Cell shape</keyword>
<dbReference type="GO" id="GO:0071555">
    <property type="term" value="P:cell wall organization"/>
    <property type="evidence" value="ECO:0007669"/>
    <property type="project" value="UniProtKB-KW"/>
</dbReference>
<keyword evidence="10" id="KW-0573">Peptidoglycan synthesis</keyword>
<dbReference type="PRINTS" id="PR00725">
    <property type="entry name" value="DADACBPTASE1"/>
</dbReference>
<evidence type="ECO:0000256" key="4">
    <source>
        <dbReference type="ARBA" id="ARBA00012448"/>
    </source>
</evidence>
<evidence type="ECO:0000259" key="16">
    <source>
        <dbReference type="SMART" id="SM00936"/>
    </source>
</evidence>
<dbReference type="PANTHER" id="PTHR21581">
    <property type="entry name" value="D-ALANYL-D-ALANINE CARBOXYPEPTIDASE"/>
    <property type="match status" value="1"/>
</dbReference>
<dbReference type="InterPro" id="IPR018044">
    <property type="entry name" value="Peptidase_S11"/>
</dbReference>
<organism evidence="17 18">
    <name type="scientific">Jeotgalibacillus campisalis</name>
    <dbReference type="NCBI Taxonomy" id="220754"/>
    <lineage>
        <taxon>Bacteria</taxon>
        <taxon>Bacillati</taxon>
        <taxon>Bacillota</taxon>
        <taxon>Bacilli</taxon>
        <taxon>Bacillales</taxon>
        <taxon>Caryophanaceae</taxon>
        <taxon>Jeotgalibacillus</taxon>
    </lineage>
</organism>
<dbReference type="PANTHER" id="PTHR21581:SF6">
    <property type="entry name" value="TRAFFICKING PROTEIN PARTICLE COMPLEX SUBUNIT 12"/>
    <property type="match status" value="1"/>
</dbReference>
<dbReference type="Pfam" id="PF00768">
    <property type="entry name" value="Peptidase_S11"/>
    <property type="match status" value="1"/>
</dbReference>
<evidence type="ECO:0000256" key="14">
    <source>
        <dbReference type="PIRSR" id="PIRSR618044-2"/>
    </source>
</evidence>
<comment type="function">
    <text evidence="1">Removes C-terminal D-alanyl residues from sugar-peptide cell wall precursors.</text>
</comment>
<evidence type="ECO:0000313" key="18">
    <source>
        <dbReference type="Proteomes" id="UP000031972"/>
    </source>
</evidence>
<keyword evidence="8 17" id="KW-0378">Hydrolase</keyword>
<dbReference type="GO" id="GO:0008360">
    <property type="term" value="P:regulation of cell shape"/>
    <property type="evidence" value="ECO:0007669"/>
    <property type="project" value="UniProtKB-KW"/>
</dbReference>
<evidence type="ECO:0000256" key="13">
    <source>
        <dbReference type="PIRSR" id="PIRSR618044-1"/>
    </source>
</evidence>
<evidence type="ECO:0000256" key="3">
    <source>
        <dbReference type="ARBA" id="ARBA00007164"/>
    </source>
</evidence>
<feature type="binding site" evidence="14">
    <location>
        <position position="262"/>
    </location>
    <ligand>
        <name>substrate</name>
    </ligand>
</feature>
<dbReference type="Proteomes" id="UP000031972">
    <property type="component" value="Unassembled WGS sequence"/>
</dbReference>
<keyword evidence="18" id="KW-1185">Reference proteome</keyword>
<evidence type="ECO:0000256" key="8">
    <source>
        <dbReference type="ARBA" id="ARBA00022801"/>
    </source>
</evidence>
<dbReference type="Pfam" id="PF07943">
    <property type="entry name" value="PBP5_C"/>
    <property type="match status" value="1"/>
</dbReference>
<dbReference type="Gene3D" id="2.60.410.10">
    <property type="entry name" value="D-Ala-D-Ala carboxypeptidase, C-terminal domain"/>
    <property type="match status" value="1"/>
</dbReference>
<dbReference type="Gene3D" id="3.40.710.10">
    <property type="entry name" value="DD-peptidase/beta-lactamase superfamily"/>
    <property type="match status" value="1"/>
</dbReference>
<evidence type="ECO:0000256" key="15">
    <source>
        <dbReference type="RuleBase" id="RU004016"/>
    </source>
</evidence>
<dbReference type="SMART" id="SM00936">
    <property type="entry name" value="PBP5_C"/>
    <property type="match status" value="1"/>
</dbReference>
<evidence type="ECO:0000256" key="5">
    <source>
        <dbReference type="ARBA" id="ARBA00022645"/>
    </source>
</evidence>
<dbReference type="AlphaFoldDB" id="A0A0C2VGX1"/>
<comment type="pathway">
    <text evidence="2">Cell wall biogenesis; peptidoglycan biosynthesis.</text>
</comment>
<sequence>MSRTLFFISVNTRRIKTASKEKINKKNLKGVNVMKKWIQRTLCVVLLFSLFPSVTIQANDEIKSPLDEVKSAILIDQHTGMIVMDKNSKESLSPASMTKIATMLLIMEAIDQKKINWEDKVKASEYAASMGGSQIFLKAGEEMTVRDMVKGIAVASANDASVAMAEHIAGSEKDFVRLMNEKVKELGLKNTVFHNTTGLPSDGHVSSAFDMAQLAKELLKHEEIIQFTGIYEDYLRKDSEDPFWLVNTNKLVRFYEGADGLKTGFTKEAMYCLTATAQKKDMRFIAVVFGAPTSKARNEIVSSMLDYGFSQYKSKTLAKQGDKVVKIRVEKGSPFMMSGVLSEPLKWLSSVQGAEQQVKKNIKVDNELTAPVKKGQQIGEMSLIIDGKELSSVPIVAESDSVKASWGELLVRSMNEMVR</sequence>
<proteinExistence type="inferred from homology"/>
<evidence type="ECO:0000256" key="12">
    <source>
        <dbReference type="ARBA" id="ARBA00034000"/>
    </source>
</evidence>
<evidence type="ECO:0000256" key="1">
    <source>
        <dbReference type="ARBA" id="ARBA00003217"/>
    </source>
</evidence>
<feature type="active site" description="Acyl-ester intermediate" evidence="13">
    <location>
        <position position="96"/>
    </location>
</feature>
<evidence type="ECO:0000256" key="11">
    <source>
        <dbReference type="ARBA" id="ARBA00023316"/>
    </source>
</evidence>
<dbReference type="PATRIC" id="fig|220754.4.peg.2304"/>
<gene>
    <name evidence="17" type="ORF">KR50_22890</name>
</gene>
<feature type="active site" evidence="13">
    <location>
        <position position="156"/>
    </location>
</feature>
<dbReference type="EC" id="3.4.16.4" evidence="4"/>
<dbReference type="GO" id="GO:0009252">
    <property type="term" value="P:peptidoglycan biosynthetic process"/>
    <property type="evidence" value="ECO:0007669"/>
    <property type="project" value="UniProtKB-UniPathway"/>
</dbReference>
<evidence type="ECO:0000256" key="10">
    <source>
        <dbReference type="ARBA" id="ARBA00022984"/>
    </source>
</evidence>
<evidence type="ECO:0000256" key="6">
    <source>
        <dbReference type="ARBA" id="ARBA00022670"/>
    </source>
</evidence>
<feature type="active site" description="Proton acceptor" evidence="13">
    <location>
        <position position="99"/>
    </location>
</feature>
<dbReference type="InterPro" id="IPR037167">
    <property type="entry name" value="Peptidase_S11_C_sf"/>
</dbReference>
<dbReference type="InterPro" id="IPR001967">
    <property type="entry name" value="Peptidase_S11_N"/>
</dbReference>
<dbReference type="InterPro" id="IPR012338">
    <property type="entry name" value="Beta-lactam/transpept-like"/>
</dbReference>
<name>A0A0C2VGX1_9BACL</name>
<keyword evidence="11" id="KW-0961">Cell wall biogenesis/degradation</keyword>
<dbReference type="EMBL" id="JXRR01000014">
    <property type="protein sequence ID" value="KIL48122.1"/>
    <property type="molecule type" value="Genomic_DNA"/>
</dbReference>
<dbReference type="InterPro" id="IPR015956">
    <property type="entry name" value="Peniciliin-bd_prot_C_sf"/>
</dbReference>
<dbReference type="InterPro" id="IPR012907">
    <property type="entry name" value="Peptidase_S11_C"/>
</dbReference>
<comment type="similarity">
    <text evidence="3 15">Belongs to the peptidase S11 family.</text>
</comment>
<comment type="catalytic activity">
    <reaction evidence="12">
        <text>Preferential cleavage: (Ac)2-L-Lys-D-Ala-|-D-Ala. Also transpeptidation of peptidyl-alanyl moieties that are N-acyl substituents of D-alanine.</text>
        <dbReference type="EC" id="3.4.16.4"/>
    </reaction>
</comment>
<comment type="caution">
    <text evidence="17">The sequence shown here is derived from an EMBL/GenBank/DDBJ whole genome shotgun (WGS) entry which is preliminary data.</text>
</comment>
<dbReference type="SUPFAM" id="SSF69189">
    <property type="entry name" value="Penicillin-binding protein associated domain"/>
    <property type="match status" value="1"/>
</dbReference>
<accession>A0A0C2VGX1</accession>
<keyword evidence="7" id="KW-0732">Signal</keyword>
<protein>
    <recommendedName>
        <fullName evidence="4">serine-type D-Ala-D-Ala carboxypeptidase</fullName>
        <ecNumber evidence="4">3.4.16.4</ecNumber>
    </recommendedName>
</protein>
<evidence type="ECO:0000256" key="7">
    <source>
        <dbReference type="ARBA" id="ARBA00022729"/>
    </source>
</evidence>
<keyword evidence="6" id="KW-0645">Protease</keyword>
<keyword evidence="5 17" id="KW-0121">Carboxypeptidase</keyword>
<dbReference type="GO" id="GO:0009002">
    <property type="term" value="F:serine-type D-Ala-D-Ala carboxypeptidase activity"/>
    <property type="evidence" value="ECO:0007669"/>
    <property type="project" value="UniProtKB-EC"/>
</dbReference>
<dbReference type="SUPFAM" id="SSF56601">
    <property type="entry name" value="beta-lactamase/transpeptidase-like"/>
    <property type="match status" value="1"/>
</dbReference>
<feature type="domain" description="Peptidase S11 D-Ala-D-Ala carboxypeptidase A C-terminal" evidence="16">
    <location>
        <begin position="312"/>
        <end position="403"/>
    </location>
</feature>
<evidence type="ECO:0000256" key="2">
    <source>
        <dbReference type="ARBA" id="ARBA00004752"/>
    </source>
</evidence>
<evidence type="ECO:0000256" key="9">
    <source>
        <dbReference type="ARBA" id="ARBA00022960"/>
    </source>
</evidence>
<evidence type="ECO:0000313" key="17">
    <source>
        <dbReference type="EMBL" id="KIL48122.1"/>
    </source>
</evidence>
<dbReference type="UniPathway" id="UPA00219"/>
<reference evidence="17 18" key="1">
    <citation type="submission" date="2015-01" db="EMBL/GenBank/DDBJ databases">
        <title>Jeotgalibacillus campisalis genome sequencing.</title>
        <authorList>
            <person name="Goh K.M."/>
            <person name="Chan K.-G."/>
            <person name="Yaakop A.S."/>
            <person name="Ee R."/>
            <person name="Gan H.M."/>
            <person name="Chan C.S."/>
        </authorList>
    </citation>
    <scope>NUCLEOTIDE SEQUENCE [LARGE SCALE GENOMIC DNA]</scope>
    <source>
        <strain evidence="17 18">SF-57</strain>
    </source>
</reference>
<dbReference type="GO" id="GO:0006508">
    <property type="term" value="P:proteolysis"/>
    <property type="evidence" value="ECO:0007669"/>
    <property type="project" value="UniProtKB-KW"/>
</dbReference>